<dbReference type="AlphaFoldDB" id="A0A3B1CYZ4"/>
<evidence type="ECO:0000313" key="1">
    <source>
        <dbReference type="EMBL" id="VAX35886.1"/>
    </source>
</evidence>
<feature type="non-terminal residue" evidence="1">
    <location>
        <position position="35"/>
    </location>
</feature>
<dbReference type="EMBL" id="UOGK01000017">
    <property type="protein sequence ID" value="VAX35886.1"/>
    <property type="molecule type" value="Genomic_DNA"/>
</dbReference>
<name>A0A3B1CYZ4_9ZZZZ</name>
<accession>A0A3B1CYZ4</accession>
<organism evidence="1">
    <name type="scientific">hydrothermal vent metagenome</name>
    <dbReference type="NCBI Taxonomy" id="652676"/>
    <lineage>
        <taxon>unclassified sequences</taxon>
        <taxon>metagenomes</taxon>
        <taxon>ecological metagenomes</taxon>
    </lineage>
</organism>
<reference evidence="1" key="1">
    <citation type="submission" date="2018-06" db="EMBL/GenBank/DDBJ databases">
        <authorList>
            <person name="Zhirakovskaya E."/>
        </authorList>
    </citation>
    <scope>NUCLEOTIDE SEQUENCE</scope>
</reference>
<sequence>MNISLRQPEDHDQLHRLIRTTAVAANWNTLPSPKK</sequence>
<protein>
    <submittedName>
        <fullName evidence="1">Uncharacterized protein</fullName>
    </submittedName>
</protein>
<proteinExistence type="predicted"/>
<gene>
    <name evidence="1" type="ORF">MNBD_PLANCTO03-259</name>
</gene>